<evidence type="ECO:0000256" key="3">
    <source>
        <dbReference type="ARBA" id="ARBA00022679"/>
    </source>
</evidence>
<dbReference type="OrthoDB" id="10250117at2759"/>
<dbReference type="InterPro" id="IPR016454">
    <property type="entry name" value="Cysteine_dSase"/>
</dbReference>
<evidence type="ECO:0000313" key="10">
    <source>
        <dbReference type="EMBL" id="CAF4726753.1"/>
    </source>
</evidence>
<sequence length="352" mass="38845">MIYFDNNATTMLLPEVQNKMIEFINDNQPFNASAIHDFGRKAKNIIENARSQILSATVNHNYKLIFVPSSTIANNQILNSFKNVIVGASEHSSILKNQQNIIKIDKNGLIDEEHLIDLIKNIEKPFLVSIAHANNETGVIQDIAKLTNLVHQYGGLFHSDVVQSFGKIIIKIEQLNADYYTIASHKIGGPIGSAAIIYKNKLEPFLNGGGQELGLFSGTENILAIVGFAEAVCILNIEKYTNHVLPLRNFIETEIEKNSGMVIAKNVLRLPNTVMIVNPNISNKSQLISLDIQGFAVSIGSACSSGTVKESATLNAMGYEKNITDFAIRISLGIQNTKYESEIFVKAWINKN</sequence>
<dbReference type="PIRSF" id="PIRSF005572">
    <property type="entry name" value="NifS"/>
    <property type="match status" value="1"/>
</dbReference>
<dbReference type="Gene3D" id="3.90.1150.10">
    <property type="entry name" value="Aspartate Aminotransferase, domain 1"/>
    <property type="match status" value="1"/>
</dbReference>
<dbReference type="GO" id="GO:0051536">
    <property type="term" value="F:iron-sulfur cluster binding"/>
    <property type="evidence" value="ECO:0007669"/>
    <property type="project" value="UniProtKB-KW"/>
</dbReference>
<dbReference type="InterPro" id="IPR015422">
    <property type="entry name" value="PyrdxlP-dep_Trfase_small"/>
</dbReference>
<proteinExistence type="inferred from homology"/>
<evidence type="ECO:0000256" key="2">
    <source>
        <dbReference type="ARBA" id="ARBA00006490"/>
    </source>
</evidence>
<evidence type="ECO:0000256" key="1">
    <source>
        <dbReference type="ARBA" id="ARBA00001933"/>
    </source>
</evidence>
<accession>A0A816FIK7</accession>
<keyword evidence="5" id="KW-0663">Pyridoxal phosphate</keyword>
<dbReference type="PANTHER" id="PTHR11601">
    <property type="entry name" value="CYSTEINE DESULFURYLASE FAMILY MEMBER"/>
    <property type="match status" value="1"/>
</dbReference>
<evidence type="ECO:0000259" key="8">
    <source>
        <dbReference type="Pfam" id="PF00266"/>
    </source>
</evidence>
<evidence type="ECO:0000256" key="5">
    <source>
        <dbReference type="ARBA" id="ARBA00022898"/>
    </source>
</evidence>
<evidence type="ECO:0000313" key="9">
    <source>
        <dbReference type="EMBL" id="CAF1661908.1"/>
    </source>
</evidence>
<dbReference type="InterPro" id="IPR000192">
    <property type="entry name" value="Aminotrans_V_dom"/>
</dbReference>
<name>A0A816FIK7_9BILA</name>
<keyword evidence="3" id="KW-0808">Transferase</keyword>
<dbReference type="Gene3D" id="3.40.640.10">
    <property type="entry name" value="Type I PLP-dependent aspartate aminotransferase-like (Major domain)"/>
    <property type="match status" value="1"/>
</dbReference>
<dbReference type="Pfam" id="PF00266">
    <property type="entry name" value="Aminotran_5"/>
    <property type="match status" value="1"/>
</dbReference>
<comment type="cofactor">
    <cofactor evidence="1">
        <name>pyridoxal 5'-phosphate</name>
        <dbReference type="ChEBI" id="CHEBI:597326"/>
    </cofactor>
</comment>
<dbReference type="EMBL" id="CAJOBJ010132188">
    <property type="protein sequence ID" value="CAF4726753.1"/>
    <property type="molecule type" value="Genomic_DNA"/>
</dbReference>
<comment type="caution">
    <text evidence="9">The sequence shown here is derived from an EMBL/GenBank/DDBJ whole genome shotgun (WGS) entry which is preliminary data.</text>
</comment>
<dbReference type="SUPFAM" id="SSF53383">
    <property type="entry name" value="PLP-dependent transferases"/>
    <property type="match status" value="1"/>
</dbReference>
<reference evidence="9" key="1">
    <citation type="submission" date="2021-02" db="EMBL/GenBank/DDBJ databases">
        <authorList>
            <person name="Nowell W R."/>
        </authorList>
    </citation>
    <scope>NUCLEOTIDE SEQUENCE</scope>
</reference>
<dbReference type="PANTHER" id="PTHR11601:SF34">
    <property type="entry name" value="CYSTEINE DESULFURASE"/>
    <property type="match status" value="1"/>
</dbReference>
<dbReference type="GO" id="GO:0046872">
    <property type="term" value="F:metal ion binding"/>
    <property type="evidence" value="ECO:0007669"/>
    <property type="project" value="UniProtKB-KW"/>
</dbReference>
<keyword evidence="4" id="KW-0479">Metal-binding</keyword>
<comment type="similarity">
    <text evidence="2">Belongs to the class-V pyridoxal-phosphate-dependent aminotransferase family. NifS/IscS subfamily.</text>
</comment>
<evidence type="ECO:0000256" key="6">
    <source>
        <dbReference type="ARBA" id="ARBA00023004"/>
    </source>
</evidence>
<protein>
    <recommendedName>
        <fullName evidence="8">Aminotransferase class V domain-containing protein</fullName>
    </recommendedName>
</protein>
<dbReference type="InterPro" id="IPR015424">
    <property type="entry name" value="PyrdxlP-dep_Trfase"/>
</dbReference>
<evidence type="ECO:0000256" key="4">
    <source>
        <dbReference type="ARBA" id="ARBA00022723"/>
    </source>
</evidence>
<evidence type="ECO:0000256" key="7">
    <source>
        <dbReference type="ARBA" id="ARBA00023014"/>
    </source>
</evidence>
<dbReference type="AlphaFoldDB" id="A0A816FIK7"/>
<dbReference type="GO" id="GO:0016740">
    <property type="term" value="F:transferase activity"/>
    <property type="evidence" value="ECO:0007669"/>
    <property type="project" value="UniProtKB-KW"/>
</dbReference>
<dbReference type="InterPro" id="IPR015421">
    <property type="entry name" value="PyrdxlP-dep_Trfase_major"/>
</dbReference>
<dbReference type="Proteomes" id="UP000681720">
    <property type="component" value="Unassembled WGS sequence"/>
</dbReference>
<gene>
    <name evidence="10" type="ORF">GIL414_LOCUS44095</name>
    <name evidence="9" type="ORF">KQP761_LOCUS32246</name>
</gene>
<keyword evidence="7" id="KW-0411">Iron-sulfur</keyword>
<dbReference type="Proteomes" id="UP000663834">
    <property type="component" value="Unassembled WGS sequence"/>
</dbReference>
<dbReference type="Gene3D" id="1.10.260.50">
    <property type="match status" value="1"/>
</dbReference>
<dbReference type="EMBL" id="CAJNOW010017997">
    <property type="protein sequence ID" value="CAF1661908.1"/>
    <property type="molecule type" value="Genomic_DNA"/>
</dbReference>
<keyword evidence="6" id="KW-0408">Iron</keyword>
<evidence type="ECO:0000313" key="11">
    <source>
        <dbReference type="Proteomes" id="UP000663834"/>
    </source>
</evidence>
<organism evidence="9 11">
    <name type="scientific">Rotaria magnacalcarata</name>
    <dbReference type="NCBI Taxonomy" id="392030"/>
    <lineage>
        <taxon>Eukaryota</taxon>
        <taxon>Metazoa</taxon>
        <taxon>Spiralia</taxon>
        <taxon>Gnathifera</taxon>
        <taxon>Rotifera</taxon>
        <taxon>Eurotatoria</taxon>
        <taxon>Bdelloidea</taxon>
        <taxon>Philodinida</taxon>
        <taxon>Philodinidae</taxon>
        <taxon>Rotaria</taxon>
    </lineage>
</organism>
<feature type="domain" description="Aminotransferase class V" evidence="8">
    <location>
        <begin position="2"/>
        <end position="340"/>
    </location>
</feature>